<organism evidence="2">
    <name type="scientific">Tanacetum cinerariifolium</name>
    <name type="common">Dalmatian daisy</name>
    <name type="synonym">Chrysanthemum cinerariifolium</name>
    <dbReference type="NCBI Taxonomy" id="118510"/>
    <lineage>
        <taxon>Eukaryota</taxon>
        <taxon>Viridiplantae</taxon>
        <taxon>Streptophyta</taxon>
        <taxon>Embryophyta</taxon>
        <taxon>Tracheophyta</taxon>
        <taxon>Spermatophyta</taxon>
        <taxon>Magnoliopsida</taxon>
        <taxon>eudicotyledons</taxon>
        <taxon>Gunneridae</taxon>
        <taxon>Pentapetalae</taxon>
        <taxon>asterids</taxon>
        <taxon>campanulids</taxon>
        <taxon>Asterales</taxon>
        <taxon>Asteraceae</taxon>
        <taxon>Asteroideae</taxon>
        <taxon>Anthemideae</taxon>
        <taxon>Anthemidinae</taxon>
        <taxon>Tanacetum</taxon>
    </lineage>
</organism>
<proteinExistence type="predicted"/>
<feature type="region of interest" description="Disordered" evidence="1">
    <location>
        <begin position="118"/>
        <end position="150"/>
    </location>
</feature>
<accession>A0A6L2NIM8</accession>
<feature type="compositionally biased region" description="Basic and acidic residues" evidence="1">
    <location>
        <begin position="124"/>
        <end position="134"/>
    </location>
</feature>
<evidence type="ECO:0000313" key="2">
    <source>
        <dbReference type="EMBL" id="GEU86116.1"/>
    </source>
</evidence>
<name>A0A6L2NIM8_TANCI</name>
<gene>
    <name evidence="2" type="ORF">Tci_058094</name>
</gene>
<dbReference type="AlphaFoldDB" id="A0A6L2NIM8"/>
<evidence type="ECO:0000256" key="1">
    <source>
        <dbReference type="SAM" id="MobiDB-lite"/>
    </source>
</evidence>
<reference evidence="2" key="1">
    <citation type="journal article" date="2019" name="Sci. Rep.">
        <title>Draft genome of Tanacetum cinerariifolium, the natural source of mosquito coil.</title>
        <authorList>
            <person name="Yamashiro T."/>
            <person name="Shiraishi A."/>
            <person name="Satake H."/>
            <person name="Nakayama K."/>
        </authorList>
    </citation>
    <scope>NUCLEOTIDE SEQUENCE</scope>
</reference>
<feature type="compositionally biased region" description="Polar residues" evidence="1">
    <location>
        <begin position="60"/>
        <end position="71"/>
    </location>
</feature>
<protein>
    <submittedName>
        <fullName evidence="2">Uncharacterized protein</fullName>
    </submittedName>
</protein>
<sequence>MYKVDHSEVIEESVQSNVRNEVINQIPKFLPKAVSNFINPRIESTIREVLQKTPAFLAQSFSTPGQSSSRATGSSKGKTPPKTSKTDKSVTAKELVEEPVHEVAMDVEEPILDDVVNDANQPQHDVDPKNDKSTWFKQSPKPKTPDYNGTKTKVLMMDRMTWFNDLVNVEKDSLTFDELMATPIDFTKFAMNRLKLDKITKADLVGSVYKLLKGTFKSCIELEYNMNQRYNALMDQLDWTNPGGDKCDFSRLRLNDIEDMLLLHVQNKLFNLPGDDIVDLVNTLRMFTQSLVIKKRVEDIQLGVESYQKKLNITKPQNEFHEI</sequence>
<dbReference type="EMBL" id="BKCJ010009253">
    <property type="protein sequence ID" value="GEU86116.1"/>
    <property type="molecule type" value="Genomic_DNA"/>
</dbReference>
<feature type="compositionally biased region" description="Low complexity" evidence="1">
    <location>
        <begin position="72"/>
        <end position="83"/>
    </location>
</feature>
<feature type="region of interest" description="Disordered" evidence="1">
    <location>
        <begin position="60"/>
        <end position="91"/>
    </location>
</feature>
<comment type="caution">
    <text evidence="2">The sequence shown here is derived from an EMBL/GenBank/DDBJ whole genome shotgun (WGS) entry which is preliminary data.</text>
</comment>